<feature type="transmembrane region" description="Helical" evidence="6">
    <location>
        <begin position="272"/>
        <end position="295"/>
    </location>
</feature>
<evidence type="ECO:0000259" key="7">
    <source>
        <dbReference type="PROSITE" id="PS50850"/>
    </source>
</evidence>
<name>A0A1G9H9T4_9FIRM</name>
<feature type="transmembrane region" description="Helical" evidence="6">
    <location>
        <begin position="315"/>
        <end position="333"/>
    </location>
</feature>
<feature type="transmembrane region" description="Helical" evidence="6">
    <location>
        <begin position="15"/>
        <end position="35"/>
    </location>
</feature>
<evidence type="ECO:0000256" key="6">
    <source>
        <dbReference type="SAM" id="Phobius"/>
    </source>
</evidence>
<proteinExistence type="predicted"/>
<evidence type="ECO:0000256" key="4">
    <source>
        <dbReference type="ARBA" id="ARBA00022989"/>
    </source>
</evidence>
<feature type="transmembrane region" description="Helical" evidence="6">
    <location>
        <begin position="373"/>
        <end position="391"/>
    </location>
</feature>
<keyword evidence="5 6" id="KW-0472">Membrane</keyword>
<dbReference type="PANTHER" id="PTHR23506:SF23">
    <property type="entry name" value="GH10249P"/>
    <property type="match status" value="1"/>
</dbReference>
<accession>A0A1G9H9T4</accession>
<dbReference type="RefSeq" id="WP_089757686.1">
    <property type="nucleotide sequence ID" value="NZ_FNGO01000001.1"/>
</dbReference>
<keyword evidence="3 6" id="KW-0812">Transmembrane</keyword>
<dbReference type="InterPro" id="IPR036259">
    <property type="entry name" value="MFS_trans_sf"/>
</dbReference>
<evidence type="ECO:0000256" key="2">
    <source>
        <dbReference type="ARBA" id="ARBA00022448"/>
    </source>
</evidence>
<dbReference type="OrthoDB" id="5338069at2"/>
<dbReference type="EMBL" id="FNGO01000001">
    <property type="protein sequence ID" value="SDL09726.1"/>
    <property type="molecule type" value="Genomic_DNA"/>
</dbReference>
<dbReference type="Proteomes" id="UP000199476">
    <property type="component" value="Unassembled WGS sequence"/>
</dbReference>
<dbReference type="GO" id="GO:0022857">
    <property type="term" value="F:transmembrane transporter activity"/>
    <property type="evidence" value="ECO:0007669"/>
    <property type="project" value="InterPro"/>
</dbReference>
<evidence type="ECO:0000313" key="8">
    <source>
        <dbReference type="EMBL" id="SDL09726.1"/>
    </source>
</evidence>
<feature type="transmembrane region" description="Helical" evidence="6">
    <location>
        <begin position="71"/>
        <end position="94"/>
    </location>
</feature>
<dbReference type="InterPro" id="IPR050930">
    <property type="entry name" value="MFS_Vesicular_Transporter"/>
</dbReference>
<evidence type="ECO:0000256" key="3">
    <source>
        <dbReference type="ARBA" id="ARBA00022692"/>
    </source>
</evidence>
<dbReference type="SUPFAM" id="SSF103473">
    <property type="entry name" value="MFS general substrate transporter"/>
    <property type="match status" value="1"/>
</dbReference>
<evidence type="ECO:0000313" key="9">
    <source>
        <dbReference type="Proteomes" id="UP000199476"/>
    </source>
</evidence>
<feature type="domain" description="Major facilitator superfamily (MFS) profile" evidence="7">
    <location>
        <begin position="13"/>
        <end position="425"/>
    </location>
</feature>
<evidence type="ECO:0000256" key="5">
    <source>
        <dbReference type="ARBA" id="ARBA00023136"/>
    </source>
</evidence>
<evidence type="ECO:0000256" key="1">
    <source>
        <dbReference type="ARBA" id="ARBA00004651"/>
    </source>
</evidence>
<keyword evidence="4 6" id="KW-1133">Transmembrane helix</keyword>
<dbReference type="InterPro" id="IPR011701">
    <property type="entry name" value="MFS"/>
</dbReference>
<dbReference type="InterPro" id="IPR020846">
    <property type="entry name" value="MFS_dom"/>
</dbReference>
<dbReference type="Gene3D" id="1.20.1250.20">
    <property type="entry name" value="MFS general substrate transporter like domains"/>
    <property type="match status" value="1"/>
</dbReference>
<comment type="subcellular location">
    <subcellularLocation>
        <location evidence="1">Cell membrane</location>
        <topology evidence="1">Multi-pass membrane protein</topology>
    </subcellularLocation>
</comment>
<dbReference type="PROSITE" id="PS50850">
    <property type="entry name" value="MFS"/>
    <property type="match status" value="1"/>
</dbReference>
<protein>
    <submittedName>
        <fullName evidence="8">Major Facilitator Superfamily protein</fullName>
    </submittedName>
</protein>
<gene>
    <name evidence="8" type="ORF">SAMN04488692_101150</name>
</gene>
<feature type="transmembrane region" description="Helical" evidence="6">
    <location>
        <begin position="339"/>
        <end position="361"/>
    </location>
</feature>
<feature type="transmembrane region" description="Helical" evidence="6">
    <location>
        <begin position="403"/>
        <end position="419"/>
    </location>
</feature>
<dbReference type="STRING" id="321763.SAMN04488692_101150"/>
<feature type="transmembrane region" description="Helical" evidence="6">
    <location>
        <begin position="41"/>
        <end position="59"/>
    </location>
</feature>
<reference evidence="8 9" key="1">
    <citation type="submission" date="2016-10" db="EMBL/GenBank/DDBJ databases">
        <authorList>
            <person name="de Groot N.N."/>
        </authorList>
    </citation>
    <scope>NUCLEOTIDE SEQUENCE [LARGE SCALE GENOMIC DNA]</scope>
    <source>
        <strain evidence="8 9">SLAS-1</strain>
    </source>
</reference>
<sequence>MQEFKNICRRHPDKLILFVILAFSLLGDSMLYAVLPAQAGIIGLSVGQVGILLSINRIIRFGSNFWAASIFRRFGTEIPFAGAVVAGTATTVLYGFHQGFLYLLAMRLIWGISYSLMRLKILVDIFSEDESDSRSSQESSKPEENKSKEGRLSGLFQSVTRTGGLAGMILGGFLAGGFNFTLAAYLLGAVSVVGAALLLYFYFRFYGGEVNDEEKGEVVVPEKSGLTSLLNLIRDPSFAALLAAGLAVHFTARGVINSSYGFYLNQLYGDEIGILVWTVSIAAVSGMVLSSRYLFDIVFSPFMGYLSDILDSRALLKIALIAQGILLFIFALVDIPLVVLLLPGAIFLLTSLLVVLLYVNTGKFTGYSLRSRMAGLTTAGDVGAALGPLALNLVGLGLPVQRLYILCALFLLGAAALYHRDSRPDG</sequence>
<keyword evidence="9" id="KW-1185">Reference proteome</keyword>
<dbReference type="GO" id="GO:0005886">
    <property type="term" value="C:plasma membrane"/>
    <property type="evidence" value="ECO:0007669"/>
    <property type="project" value="UniProtKB-SubCell"/>
</dbReference>
<dbReference type="PANTHER" id="PTHR23506">
    <property type="entry name" value="GH10249P"/>
    <property type="match status" value="1"/>
</dbReference>
<keyword evidence="2" id="KW-0813">Transport</keyword>
<feature type="transmembrane region" description="Helical" evidence="6">
    <location>
        <begin position="182"/>
        <end position="203"/>
    </location>
</feature>
<dbReference type="Pfam" id="PF07690">
    <property type="entry name" value="MFS_1"/>
    <property type="match status" value="1"/>
</dbReference>
<dbReference type="AlphaFoldDB" id="A0A1G9H9T4"/>
<organism evidence="8 9">
    <name type="scientific">Halarsenatibacter silvermanii</name>
    <dbReference type="NCBI Taxonomy" id="321763"/>
    <lineage>
        <taxon>Bacteria</taxon>
        <taxon>Bacillati</taxon>
        <taxon>Bacillota</taxon>
        <taxon>Clostridia</taxon>
        <taxon>Halanaerobiales</taxon>
        <taxon>Halarsenatibacteraceae</taxon>
        <taxon>Halarsenatibacter</taxon>
    </lineage>
</organism>